<keyword evidence="1" id="KW-0812">Transmembrane</keyword>
<keyword evidence="1" id="KW-1133">Transmembrane helix</keyword>
<reference evidence="2" key="1">
    <citation type="journal article" date="2020" name="mSystems">
        <title>Genome- and Community-Level Interaction Insights into Carbon Utilization and Element Cycling Functions of Hydrothermarchaeota in Hydrothermal Sediment.</title>
        <authorList>
            <person name="Zhou Z."/>
            <person name="Liu Y."/>
            <person name="Xu W."/>
            <person name="Pan J."/>
            <person name="Luo Z.H."/>
            <person name="Li M."/>
        </authorList>
    </citation>
    <scope>NUCLEOTIDE SEQUENCE [LARGE SCALE GENOMIC DNA]</scope>
    <source>
        <strain evidence="2">SpSt-417</strain>
    </source>
</reference>
<name>A0A7C4TR55_UNCKA</name>
<dbReference type="EMBL" id="DSRT01000004">
    <property type="protein sequence ID" value="HGW29311.1"/>
    <property type="molecule type" value="Genomic_DNA"/>
</dbReference>
<gene>
    <name evidence="2" type="ORF">ENR63_00060</name>
</gene>
<sequence>MELKEFIKNFRKYKKRVLTCGGIGAFVGLAAFYTLPVNYYAVGTLFVSHDSEFNQKADFTYEGYYAQQTAKNYTKTLIGILESPDVRKKALEKIGAVVNEKSLRQAKRQVTVKEPAPQLVSVVVKDKDYGRAQVYWGNLTELATSSSNQLNLSSGELINISVLEGSPVVYKGFHNVWFNLVAGLSFGLFFGFAAVLLKEYLK</sequence>
<proteinExistence type="predicted"/>
<feature type="transmembrane region" description="Helical" evidence="1">
    <location>
        <begin position="176"/>
        <end position="197"/>
    </location>
</feature>
<organism evidence="2">
    <name type="scientific">candidate division WWE3 bacterium</name>
    <dbReference type="NCBI Taxonomy" id="2053526"/>
    <lineage>
        <taxon>Bacteria</taxon>
        <taxon>Katanobacteria</taxon>
    </lineage>
</organism>
<keyword evidence="1" id="KW-0472">Membrane</keyword>
<comment type="caution">
    <text evidence="2">The sequence shown here is derived from an EMBL/GenBank/DDBJ whole genome shotgun (WGS) entry which is preliminary data.</text>
</comment>
<evidence type="ECO:0000313" key="2">
    <source>
        <dbReference type="EMBL" id="HGW29311.1"/>
    </source>
</evidence>
<dbReference type="AlphaFoldDB" id="A0A7C4TR55"/>
<protein>
    <recommendedName>
        <fullName evidence="3">Polysaccharide chain length determinant N-terminal domain-containing protein</fullName>
    </recommendedName>
</protein>
<accession>A0A7C4TR55</accession>
<evidence type="ECO:0008006" key="3">
    <source>
        <dbReference type="Google" id="ProtNLM"/>
    </source>
</evidence>
<feature type="transmembrane region" description="Helical" evidence="1">
    <location>
        <begin position="21"/>
        <end position="41"/>
    </location>
</feature>
<evidence type="ECO:0000256" key="1">
    <source>
        <dbReference type="SAM" id="Phobius"/>
    </source>
</evidence>